<accession>A0A4V6PJ81</accession>
<proteinExistence type="inferred from homology"/>
<dbReference type="Gene3D" id="3.30.420.100">
    <property type="match status" value="1"/>
</dbReference>
<evidence type="ECO:0000256" key="1">
    <source>
        <dbReference type="ARBA" id="ARBA00007116"/>
    </source>
</evidence>
<dbReference type="EMBL" id="SJCY01000009">
    <property type="protein sequence ID" value="TDG35533.1"/>
    <property type="molecule type" value="Genomic_DNA"/>
</dbReference>
<evidence type="ECO:0000313" key="8">
    <source>
        <dbReference type="EMBL" id="TDG35533.1"/>
    </source>
</evidence>
<dbReference type="PANTHER" id="PTHR12899:SF3">
    <property type="entry name" value="LARGE RIBOSOMAL SUBUNIT PROTEIN UL18M"/>
    <property type="match status" value="1"/>
</dbReference>
<evidence type="ECO:0000256" key="6">
    <source>
        <dbReference type="ARBA" id="ARBA00035197"/>
    </source>
</evidence>
<evidence type="ECO:0000256" key="7">
    <source>
        <dbReference type="HAMAP-Rule" id="MF_01337"/>
    </source>
</evidence>
<dbReference type="GO" id="GO:0003735">
    <property type="term" value="F:structural constituent of ribosome"/>
    <property type="evidence" value="ECO:0007669"/>
    <property type="project" value="InterPro"/>
</dbReference>
<dbReference type="OrthoDB" id="9810939at2"/>
<dbReference type="RefSeq" id="WP_133263147.1">
    <property type="nucleotide sequence ID" value="NZ_SJCY01000009.1"/>
</dbReference>
<keyword evidence="5 7" id="KW-0687">Ribonucleoprotein</keyword>
<dbReference type="InterPro" id="IPR005484">
    <property type="entry name" value="Ribosomal_uL18_bac/plant/anim"/>
</dbReference>
<sequence>MAGKKLSRRDRIKKGIRKRLTGSEERPRLSVFRSNKGIYAQVINDVTGTTIASASSLSKDFSGTGNKSDQSLAVGKLVGEKAIAAGVKEVVFDRNGYLYHGRIKSLADGAREAGLVF</sequence>
<comment type="subunit">
    <text evidence="7">Part of the 50S ribosomal subunit; part of the 5S rRNA/L5/L18/L25 subcomplex. Contacts the 5S and 23S rRNAs.</text>
</comment>
<dbReference type="AlphaFoldDB" id="A0A4V6PJ81"/>
<dbReference type="Pfam" id="PF00861">
    <property type="entry name" value="Ribosomal_L18p"/>
    <property type="match status" value="1"/>
</dbReference>
<name>A0A4V6PJ81_9SPHI</name>
<reference evidence="8 9" key="1">
    <citation type="submission" date="2019-02" db="EMBL/GenBank/DDBJ databases">
        <title>Pedobacter sp. nov., a novel speices isolated from soil of pinguins habitat in Antarcitica.</title>
        <authorList>
            <person name="He R.-H."/>
        </authorList>
    </citation>
    <scope>NUCLEOTIDE SEQUENCE [LARGE SCALE GENOMIC DNA]</scope>
    <source>
        <strain evidence="8 9">E01020</strain>
    </source>
</reference>
<gene>
    <name evidence="7" type="primary">rplR</name>
    <name evidence="8" type="ORF">EZJ43_12990</name>
</gene>
<dbReference type="Proteomes" id="UP000295668">
    <property type="component" value="Unassembled WGS sequence"/>
</dbReference>
<keyword evidence="9" id="KW-1185">Reference proteome</keyword>
<evidence type="ECO:0000256" key="2">
    <source>
        <dbReference type="ARBA" id="ARBA00022730"/>
    </source>
</evidence>
<keyword evidence="4 7" id="KW-0689">Ribosomal protein</keyword>
<organism evidence="8 9">
    <name type="scientific">Pedobacter changchengzhani</name>
    <dbReference type="NCBI Taxonomy" id="2529274"/>
    <lineage>
        <taxon>Bacteria</taxon>
        <taxon>Pseudomonadati</taxon>
        <taxon>Bacteroidota</taxon>
        <taxon>Sphingobacteriia</taxon>
        <taxon>Sphingobacteriales</taxon>
        <taxon>Sphingobacteriaceae</taxon>
        <taxon>Pedobacter</taxon>
    </lineage>
</organism>
<dbReference type="GO" id="GO:0022625">
    <property type="term" value="C:cytosolic large ribosomal subunit"/>
    <property type="evidence" value="ECO:0007669"/>
    <property type="project" value="TreeGrafter"/>
</dbReference>
<comment type="similarity">
    <text evidence="1 7">Belongs to the universal ribosomal protein uL18 family.</text>
</comment>
<evidence type="ECO:0000313" key="9">
    <source>
        <dbReference type="Proteomes" id="UP000295668"/>
    </source>
</evidence>
<dbReference type="GO" id="GO:0006412">
    <property type="term" value="P:translation"/>
    <property type="evidence" value="ECO:0007669"/>
    <property type="project" value="UniProtKB-UniRule"/>
</dbReference>
<dbReference type="FunFam" id="3.30.420.100:FF:000001">
    <property type="entry name" value="50S ribosomal protein L18"/>
    <property type="match status" value="1"/>
</dbReference>
<evidence type="ECO:0000256" key="3">
    <source>
        <dbReference type="ARBA" id="ARBA00022884"/>
    </source>
</evidence>
<dbReference type="InterPro" id="IPR057268">
    <property type="entry name" value="Ribosomal_L18"/>
</dbReference>
<comment type="caution">
    <text evidence="8">The sequence shown here is derived from an EMBL/GenBank/DDBJ whole genome shotgun (WGS) entry which is preliminary data.</text>
</comment>
<comment type="function">
    <text evidence="7">This is one of the proteins that bind and probably mediate the attachment of the 5S RNA into the large ribosomal subunit, where it forms part of the central protuberance.</text>
</comment>
<dbReference type="HAMAP" id="MF_01337_B">
    <property type="entry name" value="Ribosomal_uL18_B"/>
    <property type="match status" value="1"/>
</dbReference>
<dbReference type="NCBIfam" id="TIGR00060">
    <property type="entry name" value="L18_bact"/>
    <property type="match status" value="1"/>
</dbReference>
<dbReference type="SUPFAM" id="SSF53137">
    <property type="entry name" value="Translational machinery components"/>
    <property type="match status" value="1"/>
</dbReference>
<evidence type="ECO:0000256" key="5">
    <source>
        <dbReference type="ARBA" id="ARBA00023274"/>
    </source>
</evidence>
<dbReference type="PANTHER" id="PTHR12899">
    <property type="entry name" value="39S RIBOSOMAL PROTEIN L18, MITOCHONDRIAL"/>
    <property type="match status" value="1"/>
</dbReference>
<keyword evidence="2 7" id="KW-0699">rRNA-binding</keyword>
<dbReference type="GO" id="GO:0008097">
    <property type="term" value="F:5S rRNA binding"/>
    <property type="evidence" value="ECO:0007669"/>
    <property type="project" value="TreeGrafter"/>
</dbReference>
<evidence type="ECO:0000256" key="4">
    <source>
        <dbReference type="ARBA" id="ARBA00022980"/>
    </source>
</evidence>
<keyword evidence="3 7" id="KW-0694">RNA-binding</keyword>
<protein>
    <recommendedName>
        <fullName evidence="6 7">Large ribosomal subunit protein uL18</fullName>
    </recommendedName>
</protein>
<dbReference type="CDD" id="cd00432">
    <property type="entry name" value="Ribosomal_L18_L5e"/>
    <property type="match status" value="1"/>
</dbReference>
<dbReference type="InterPro" id="IPR004389">
    <property type="entry name" value="Ribosomal_uL18_bac-type"/>
</dbReference>